<keyword evidence="3" id="KW-1185">Reference proteome</keyword>
<protein>
    <recommendedName>
        <fullName evidence="4">Initiation-specific alpha-1,6-mannosyltransferase</fullName>
    </recommendedName>
</protein>
<evidence type="ECO:0008006" key="4">
    <source>
        <dbReference type="Google" id="ProtNLM"/>
    </source>
</evidence>
<evidence type="ECO:0000313" key="3">
    <source>
        <dbReference type="Proteomes" id="UP001050691"/>
    </source>
</evidence>
<accession>A0AAV5A5U3</accession>
<dbReference type="SUPFAM" id="SSF53448">
    <property type="entry name" value="Nucleotide-diphospho-sugar transferases"/>
    <property type="match status" value="1"/>
</dbReference>
<name>A0AAV5A5U3_9AGAM</name>
<dbReference type="Pfam" id="PF04488">
    <property type="entry name" value="Gly_transf_sug"/>
    <property type="match status" value="1"/>
</dbReference>
<gene>
    <name evidence="2" type="ORF">Clacol_003082</name>
</gene>
<sequence>MSSQSYVCRPRLWIWIWNPRSLGPDTNAERDLHRTLAHNMWSRPFLHPRFTGLIEFKPWNIYEQLDATGDVFKGWRSALGLFEATGSDNTLRVVSEGKVYDKLNPKLLTIMSDTARFILTYLYGGIYVDVDTLFLRDWEELWGYRGAFAYKWSHIKDEYNTAVLKMNKNSLLGNVLIRAARQGRPRKWWDWRKGDVGMEFHPKGGISKYVEEMDLVLPTQPNGRSGLLWMLPVALFDPAWLATDGYEPDSLTIPNFKRHIPFDKKQNYPNWGDQLKDYTRELEKIYPTLNATQRTIDFAATTLHPEFEWSELTSIFSSWKWPWHHHSIEDENSLPWSAIIKRTMEAFIRGEAPNLYGEYFVW</sequence>
<dbReference type="InterPro" id="IPR029044">
    <property type="entry name" value="Nucleotide-diphossugar_trans"/>
</dbReference>
<comment type="similarity">
    <text evidence="1">Belongs to the glycosyltransferase 32 family.</text>
</comment>
<proteinExistence type="inferred from homology"/>
<organism evidence="2 3">
    <name type="scientific">Clathrus columnatus</name>
    <dbReference type="NCBI Taxonomy" id="1419009"/>
    <lineage>
        <taxon>Eukaryota</taxon>
        <taxon>Fungi</taxon>
        <taxon>Dikarya</taxon>
        <taxon>Basidiomycota</taxon>
        <taxon>Agaricomycotina</taxon>
        <taxon>Agaricomycetes</taxon>
        <taxon>Phallomycetidae</taxon>
        <taxon>Phallales</taxon>
        <taxon>Clathraceae</taxon>
        <taxon>Clathrus</taxon>
    </lineage>
</organism>
<dbReference type="AlphaFoldDB" id="A0AAV5A5U3"/>
<comment type="caution">
    <text evidence="2">The sequence shown here is derived from an EMBL/GenBank/DDBJ whole genome shotgun (WGS) entry which is preliminary data.</text>
</comment>
<evidence type="ECO:0000256" key="1">
    <source>
        <dbReference type="ARBA" id="ARBA00009003"/>
    </source>
</evidence>
<evidence type="ECO:0000313" key="2">
    <source>
        <dbReference type="EMBL" id="GJJ08862.1"/>
    </source>
</evidence>
<dbReference type="InterPro" id="IPR007577">
    <property type="entry name" value="GlycoTrfase_DXD_sugar-bd_CS"/>
</dbReference>
<dbReference type="EMBL" id="BPWL01000003">
    <property type="protein sequence ID" value="GJJ08862.1"/>
    <property type="molecule type" value="Genomic_DNA"/>
</dbReference>
<reference evidence="2" key="1">
    <citation type="submission" date="2021-10" db="EMBL/GenBank/DDBJ databases">
        <title>De novo Genome Assembly of Clathrus columnatus (Basidiomycota, Fungi) Using Illumina and Nanopore Sequence Data.</title>
        <authorList>
            <person name="Ogiso-Tanaka E."/>
            <person name="Itagaki H."/>
            <person name="Hosoya T."/>
            <person name="Hosaka K."/>
        </authorList>
    </citation>
    <scope>NUCLEOTIDE SEQUENCE</scope>
    <source>
        <strain evidence="2">MO-923</strain>
    </source>
</reference>
<dbReference type="Proteomes" id="UP001050691">
    <property type="component" value="Unassembled WGS sequence"/>
</dbReference>
<dbReference type="Gene3D" id="3.90.550.20">
    <property type="match status" value="1"/>
</dbReference>